<evidence type="ECO:0000313" key="2">
    <source>
        <dbReference type="EMBL" id="ABQ03954.1"/>
    </source>
</evidence>
<keyword evidence="3" id="KW-1185">Reference proteome</keyword>
<dbReference type="KEGG" id="fjo:Fjoh_0920"/>
<dbReference type="Pfam" id="PF06114">
    <property type="entry name" value="Peptidase_M78"/>
    <property type="match status" value="1"/>
</dbReference>
<accession>A5FLG1</accession>
<reference evidence="2 3" key="1">
    <citation type="journal article" date="2009" name="Appl. Environ. Microbiol.">
        <title>Novel features of the polysaccharide-digesting gliding bacterium Flavobacterium johnsoniae as revealed by genome sequence analysis.</title>
        <authorList>
            <person name="McBride M.J."/>
            <person name="Xie G."/>
            <person name="Martens E.C."/>
            <person name="Lapidus A."/>
            <person name="Henrissat B."/>
            <person name="Rhodes R.G."/>
            <person name="Goltsman E."/>
            <person name="Wang W."/>
            <person name="Xu J."/>
            <person name="Hunnicutt D.W."/>
            <person name="Staroscik A.M."/>
            <person name="Hoover T.R."/>
            <person name="Cheng Y.Q."/>
            <person name="Stein J.L."/>
        </authorList>
    </citation>
    <scope>NUCLEOTIDE SEQUENCE [LARGE SCALE GENOMIC DNA]</scope>
    <source>
        <strain evidence="3">ATCC 17061 / DSM 2064 / JCM 8514 / BCRC 14874 / CCUG 350202 / NBRC 14942 / NCIMB 11054 / UW101</strain>
    </source>
</reference>
<dbReference type="AlphaFoldDB" id="A5FLG1"/>
<dbReference type="Proteomes" id="UP000006694">
    <property type="component" value="Chromosome"/>
</dbReference>
<organism evidence="2 3">
    <name type="scientific">Flavobacterium johnsoniae (strain ATCC 17061 / DSM 2064 / JCM 8514 / BCRC 14874 / CCUG 350202 / NBRC 14942 / NCIMB 11054 / UW101)</name>
    <name type="common">Cytophaga johnsonae</name>
    <dbReference type="NCBI Taxonomy" id="376686"/>
    <lineage>
        <taxon>Bacteria</taxon>
        <taxon>Pseudomonadati</taxon>
        <taxon>Bacteroidota</taxon>
        <taxon>Flavobacteriia</taxon>
        <taxon>Flavobacteriales</taxon>
        <taxon>Flavobacteriaceae</taxon>
        <taxon>Flavobacterium</taxon>
    </lineage>
</organism>
<dbReference type="EMBL" id="CP000685">
    <property type="protein sequence ID" value="ABQ03954.1"/>
    <property type="molecule type" value="Genomic_DNA"/>
</dbReference>
<name>A5FLG1_FLAJ1</name>
<feature type="domain" description="IrrE N-terminal-like" evidence="1">
    <location>
        <begin position="199"/>
        <end position="324"/>
    </location>
</feature>
<proteinExistence type="predicted"/>
<evidence type="ECO:0000259" key="1">
    <source>
        <dbReference type="Pfam" id="PF06114"/>
    </source>
</evidence>
<dbReference type="HOGENOM" id="CLU_701605_0_0_10"/>
<dbReference type="Gene3D" id="1.10.10.2910">
    <property type="match status" value="1"/>
</dbReference>
<dbReference type="STRING" id="376686.Fjoh_0920"/>
<evidence type="ECO:0000313" key="3">
    <source>
        <dbReference type="Proteomes" id="UP000006694"/>
    </source>
</evidence>
<gene>
    <name evidence="2" type="ordered locus">Fjoh_0920</name>
</gene>
<protein>
    <recommendedName>
        <fullName evidence="1">IrrE N-terminal-like domain-containing protein</fullName>
    </recommendedName>
</protein>
<dbReference type="InterPro" id="IPR010359">
    <property type="entry name" value="IrrE_HExxH"/>
</dbReference>
<dbReference type="eggNOG" id="COG2856">
    <property type="taxonomic scope" value="Bacteria"/>
</dbReference>
<sequence length="345" mass="40230">MTYFNTVAMEIQDICIANDFDFVHISDAMGWTTSNLTAIEKLNKKEIGNICSVLQKRELIEYLISFQKNYNESKKKALVDYKENISIYKKVKRIDGLLKGEFTSSIDLLGDISDFLGIENEKNIFEEVQKNIALYRISNFVPDNLNLYAWLKRGELDFYKLDLPDYSEELFLDWINSNVWKKQLSNANYFLSIPNILREFGVGLVYTPYLEKTVHGAVRWFDGKPLVQISDKGKCLATAWYTLFHEFGHVIKHRNDEIFEGNLDLPKSKINKKEQEANSFAYEYLFNGDGLRKWLFGQRNQFVDYSFVDNTAAKFNVPKIFVAYWMKKAFIKTKAVNDNLPNVSF</sequence>